<dbReference type="Proteomes" id="UP000186817">
    <property type="component" value="Unassembled WGS sequence"/>
</dbReference>
<sequence length="38" mass="3782">MGPAALSTAVTAKLGDMPAPSFQVMKTTSCSAGPRAET</sequence>
<keyword evidence="2" id="KW-1185">Reference proteome</keyword>
<accession>A0A1Q9AFM6</accession>
<dbReference type="AlphaFoldDB" id="A0A1Q9AFM6"/>
<proteinExistence type="predicted"/>
<comment type="caution">
    <text evidence="1">The sequence shown here is derived from an EMBL/GenBank/DDBJ whole genome shotgun (WGS) entry which is preliminary data.</text>
</comment>
<organism evidence="1 2">
    <name type="scientific">Symbiodinium microadriaticum</name>
    <name type="common">Dinoflagellate</name>
    <name type="synonym">Zooxanthella microadriatica</name>
    <dbReference type="NCBI Taxonomy" id="2951"/>
    <lineage>
        <taxon>Eukaryota</taxon>
        <taxon>Sar</taxon>
        <taxon>Alveolata</taxon>
        <taxon>Dinophyceae</taxon>
        <taxon>Suessiales</taxon>
        <taxon>Symbiodiniaceae</taxon>
        <taxon>Symbiodinium</taxon>
    </lineage>
</organism>
<name>A0A1Q9AFM6_SYMMI</name>
<gene>
    <name evidence="1" type="ORF">AK812_SmicGene48615</name>
</gene>
<evidence type="ECO:0000313" key="1">
    <source>
        <dbReference type="EMBL" id="OLP53786.1"/>
    </source>
</evidence>
<evidence type="ECO:0000313" key="2">
    <source>
        <dbReference type="Proteomes" id="UP000186817"/>
    </source>
</evidence>
<feature type="non-terminal residue" evidence="1">
    <location>
        <position position="38"/>
    </location>
</feature>
<reference evidence="1 2" key="1">
    <citation type="submission" date="2016-02" db="EMBL/GenBank/DDBJ databases">
        <title>Genome analysis of coral dinoflagellate symbionts highlights evolutionary adaptations to a symbiotic lifestyle.</title>
        <authorList>
            <person name="Aranda M."/>
            <person name="Li Y."/>
            <person name="Liew Y.J."/>
            <person name="Baumgarten S."/>
            <person name="Simakov O."/>
            <person name="Wilson M."/>
            <person name="Piel J."/>
            <person name="Ashoor H."/>
            <person name="Bougouffa S."/>
            <person name="Bajic V.B."/>
            <person name="Ryu T."/>
            <person name="Ravasi T."/>
            <person name="Bayer T."/>
            <person name="Micklem G."/>
            <person name="Kim H."/>
            <person name="Bhak J."/>
            <person name="Lajeunesse T.C."/>
            <person name="Voolstra C.R."/>
        </authorList>
    </citation>
    <scope>NUCLEOTIDE SEQUENCE [LARGE SCALE GENOMIC DNA]</scope>
    <source>
        <strain evidence="1 2">CCMP2467</strain>
    </source>
</reference>
<protein>
    <submittedName>
        <fullName evidence="1">Uncharacterized protein</fullName>
    </submittedName>
</protein>
<dbReference type="EMBL" id="LSRX01008399">
    <property type="protein sequence ID" value="OLP53786.1"/>
    <property type="molecule type" value="Genomic_DNA"/>
</dbReference>